<dbReference type="Proteomes" id="UP000823775">
    <property type="component" value="Unassembled WGS sequence"/>
</dbReference>
<feature type="region of interest" description="Disordered" evidence="1">
    <location>
        <begin position="61"/>
        <end position="101"/>
    </location>
</feature>
<feature type="compositionally biased region" description="Basic and acidic residues" evidence="1">
    <location>
        <begin position="61"/>
        <end position="73"/>
    </location>
</feature>
<evidence type="ECO:0000313" key="2">
    <source>
        <dbReference type="EMBL" id="MCD7460178.1"/>
    </source>
</evidence>
<gene>
    <name evidence="2" type="ORF">HAX54_043027</name>
</gene>
<feature type="non-terminal residue" evidence="2">
    <location>
        <position position="101"/>
    </location>
</feature>
<dbReference type="EMBL" id="JACEIK010000640">
    <property type="protein sequence ID" value="MCD7460178.1"/>
    <property type="molecule type" value="Genomic_DNA"/>
</dbReference>
<sequence length="101" mass="11362">MAQRNIDVSEMMKLRNHSFQTAPFTKSLKVNSLRRVASGLGTPICVDDCTTTMERITYARGTREGARRKEAPLKPKQVWLTKKPASRVASDPGTRWTSLAR</sequence>
<reference evidence="2 3" key="1">
    <citation type="journal article" date="2021" name="BMC Genomics">
        <title>Datura genome reveals duplications of psychoactive alkaloid biosynthetic genes and high mutation rate following tissue culture.</title>
        <authorList>
            <person name="Rajewski A."/>
            <person name="Carter-House D."/>
            <person name="Stajich J."/>
            <person name="Litt A."/>
        </authorList>
    </citation>
    <scope>NUCLEOTIDE SEQUENCE [LARGE SCALE GENOMIC DNA]</scope>
    <source>
        <strain evidence="2">AR-01</strain>
    </source>
</reference>
<proteinExistence type="predicted"/>
<keyword evidence="3" id="KW-1185">Reference proteome</keyword>
<protein>
    <submittedName>
        <fullName evidence="2">Uncharacterized protein</fullName>
    </submittedName>
</protein>
<accession>A0ABS8SMJ6</accession>
<organism evidence="2 3">
    <name type="scientific">Datura stramonium</name>
    <name type="common">Jimsonweed</name>
    <name type="synonym">Common thornapple</name>
    <dbReference type="NCBI Taxonomy" id="4076"/>
    <lineage>
        <taxon>Eukaryota</taxon>
        <taxon>Viridiplantae</taxon>
        <taxon>Streptophyta</taxon>
        <taxon>Embryophyta</taxon>
        <taxon>Tracheophyta</taxon>
        <taxon>Spermatophyta</taxon>
        <taxon>Magnoliopsida</taxon>
        <taxon>eudicotyledons</taxon>
        <taxon>Gunneridae</taxon>
        <taxon>Pentapetalae</taxon>
        <taxon>asterids</taxon>
        <taxon>lamiids</taxon>
        <taxon>Solanales</taxon>
        <taxon>Solanaceae</taxon>
        <taxon>Solanoideae</taxon>
        <taxon>Datureae</taxon>
        <taxon>Datura</taxon>
    </lineage>
</organism>
<evidence type="ECO:0000256" key="1">
    <source>
        <dbReference type="SAM" id="MobiDB-lite"/>
    </source>
</evidence>
<evidence type="ECO:0000313" key="3">
    <source>
        <dbReference type="Proteomes" id="UP000823775"/>
    </source>
</evidence>
<name>A0ABS8SMJ6_DATST</name>
<comment type="caution">
    <text evidence="2">The sequence shown here is derived from an EMBL/GenBank/DDBJ whole genome shotgun (WGS) entry which is preliminary data.</text>
</comment>